<gene>
    <name evidence="3" type="ORF">WJX73_001623</name>
</gene>
<organism evidence="3 4">
    <name type="scientific">Symbiochloris irregularis</name>
    <dbReference type="NCBI Taxonomy" id="706552"/>
    <lineage>
        <taxon>Eukaryota</taxon>
        <taxon>Viridiplantae</taxon>
        <taxon>Chlorophyta</taxon>
        <taxon>core chlorophytes</taxon>
        <taxon>Trebouxiophyceae</taxon>
        <taxon>Trebouxiales</taxon>
        <taxon>Trebouxiaceae</taxon>
        <taxon>Symbiochloris</taxon>
    </lineage>
</organism>
<feature type="compositionally biased region" description="Polar residues" evidence="1">
    <location>
        <begin position="541"/>
        <end position="553"/>
    </location>
</feature>
<accession>A0AAW1NUA8</accession>
<dbReference type="PANTHER" id="PTHR22753:SF48">
    <property type="entry name" value="PHOSPHOLIPID_GLYCEROL ACYLTRANSFERASE DOMAIN-CONTAINING PROTEIN"/>
    <property type="match status" value="1"/>
</dbReference>
<dbReference type="GO" id="GO:0016020">
    <property type="term" value="C:membrane"/>
    <property type="evidence" value="ECO:0007669"/>
    <property type="project" value="TreeGrafter"/>
</dbReference>
<feature type="compositionally biased region" description="Low complexity" evidence="1">
    <location>
        <begin position="554"/>
        <end position="566"/>
    </location>
</feature>
<feature type="compositionally biased region" description="Low complexity" evidence="1">
    <location>
        <begin position="393"/>
        <end position="405"/>
    </location>
</feature>
<dbReference type="GO" id="GO:0016746">
    <property type="term" value="F:acyltransferase activity"/>
    <property type="evidence" value="ECO:0007669"/>
    <property type="project" value="InterPro"/>
</dbReference>
<proteinExistence type="predicted"/>
<feature type="compositionally biased region" description="Polar residues" evidence="1">
    <location>
        <begin position="443"/>
        <end position="481"/>
    </location>
</feature>
<dbReference type="Proteomes" id="UP001465755">
    <property type="component" value="Unassembled WGS sequence"/>
</dbReference>
<feature type="region of interest" description="Disordered" evidence="1">
    <location>
        <begin position="441"/>
        <end position="522"/>
    </location>
</feature>
<keyword evidence="4" id="KW-1185">Reference proteome</keyword>
<dbReference type="Pfam" id="PF00561">
    <property type="entry name" value="Abhydrolase_1"/>
    <property type="match status" value="1"/>
</dbReference>
<protein>
    <recommendedName>
        <fullName evidence="2">Phospholipid/glycerol acyltransferase domain-containing protein</fullName>
    </recommendedName>
</protein>
<feature type="compositionally biased region" description="Low complexity" evidence="1">
    <location>
        <begin position="482"/>
        <end position="512"/>
    </location>
</feature>
<feature type="region of interest" description="Disordered" evidence="1">
    <location>
        <begin position="348"/>
        <end position="369"/>
    </location>
</feature>
<dbReference type="InterPro" id="IPR029058">
    <property type="entry name" value="AB_hydrolase_fold"/>
</dbReference>
<feature type="domain" description="Phospholipid/glycerol acyltransferase" evidence="2">
    <location>
        <begin position="637"/>
        <end position="752"/>
    </location>
</feature>
<evidence type="ECO:0000313" key="4">
    <source>
        <dbReference type="Proteomes" id="UP001465755"/>
    </source>
</evidence>
<dbReference type="InterPro" id="IPR000073">
    <property type="entry name" value="AB_hydrolase_1"/>
</dbReference>
<evidence type="ECO:0000256" key="1">
    <source>
        <dbReference type="SAM" id="MobiDB-lite"/>
    </source>
</evidence>
<evidence type="ECO:0000259" key="2">
    <source>
        <dbReference type="SMART" id="SM00563"/>
    </source>
</evidence>
<dbReference type="AlphaFoldDB" id="A0AAW1NUA8"/>
<reference evidence="3 4" key="1">
    <citation type="journal article" date="2024" name="Nat. Commun.">
        <title>Phylogenomics reveals the evolutionary origins of lichenization in chlorophyte algae.</title>
        <authorList>
            <person name="Puginier C."/>
            <person name="Libourel C."/>
            <person name="Otte J."/>
            <person name="Skaloud P."/>
            <person name="Haon M."/>
            <person name="Grisel S."/>
            <person name="Petersen M."/>
            <person name="Berrin J.G."/>
            <person name="Delaux P.M."/>
            <person name="Dal Grande F."/>
            <person name="Keller J."/>
        </authorList>
    </citation>
    <scope>NUCLEOTIDE SEQUENCE [LARGE SCALE GENOMIC DNA]</scope>
    <source>
        <strain evidence="3 4">SAG 2036</strain>
    </source>
</reference>
<dbReference type="SUPFAM" id="SSF53474">
    <property type="entry name" value="alpha/beta-Hydrolases"/>
    <property type="match status" value="1"/>
</dbReference>
<feature type="compositionally biased region" description="Low complexity" evidence="1">
    <location>
        <begin position="348"/>
        <end position="365"/>
    </location>
</feature>
<feature type="region of interest" description="Disordered" evidence="1">
    <location>
        <begin position="1"/>
        <end position="25"/>
    </location>
</feature>
<dbReference type="Gene3D" id="3.40.50.1820">
    <property type="entry name" value="alpha/beta hydrolase"/>
    <property type="match status" value="1"/>
</dbReference>
<name>A0AAW1NUA8_9CHLO</name>
<sequence length="863" mass="92160">MEGLLRRAPPGQLAKTKRRATQQGNRITASYVASDKVQLVRPSLEVPEDNDRPLLVYLPGTDGTGNALQPQLSYLLEAGFDVRTLYIPMSNRSDWPALREQTARQISKLLQARPRQQRVTVVAESFGGCLALRLAVSSPQLIARLILVNPATSFARSYARIPSLVAATNLLSIFPEQLYQVAQAVLVPFLVDKAKVGPKGLQAIKSMMMMSPPEGTQVSADQKSSLDIGSIADQPSRQDLGGFTSFLPSATASWRLSLLNTGNVSESDLRSIRAPTLVIASAGDKLLPSLSESARLQRLIPGCQRAVLPDSGHTALLEATVNLMDILKRTDFLPRNLLNPLATTSLDTPSLSSSTFDSMSSTEFSNGSLPSSSYIARMDGASRACGEGSADWSSASQSSLPPSQANGRSRDAYDAASVKADPSAGVKMKALSETADRFWLNSPEGSNATDGSLAPTLSQWSANGTSPAAQTPSPPQNGAVTSSSAPSNGAASSNGAGTMTQSAAEPASATATVPPPSSSDEEIAELRAARLRENEERTAAQVNQGGSFSQGVAESQSSVEGLSSSQRPATGRSFAPQQSQDSVRAVAKKAVEKQAKWMRMDSEFEEATQWLAFLRVLVAPVLHGEENLPGRDETRPLLFVGNHSRMGVYDLPWILSELYLRGIKVRGLAHRGHWYGPLGPFFERFGAVKASPLAAFRLLNQGEAVLLYPGGGKEVNKRVGTEYQLQWRDAPDFVRLAAKTNAIIIPFACVGGDDAYDVFMDTDTILSNPVLGPMAQQAAARVDPDLDLGEAVPPLTRLPGLGLPSLLPIPKLERLYFRFMEPVDAKAEAGEDCKAGVLLHCPGVAEVPYPKLFGRSPANSSSV</sequence>
<dbReference type="CDD" id="cd07987">
    <property type="entry name" value="LPLAT_MGAT-like"/>
    <property type="match status" value="1"/>
</dbReference>
<dbReference type="PANTHER" id="PTHR22753">
    <property type="entry name" value="TRANSMEMBRANE PROTEIN 68"/>
    <property type="match status" value="1"/>
</dbReference>
<comment type="caution">
    <text evidence="3">The sequence shown here is derived from an EMBL/GenBank/DDBJ whole genome shotgun (WGS) entry which is preliminary data.</text>
</comment>
<evidence type="ECO:0000313" key="3">
    <source>
        <dbReference type="EMBL" id="KAK9794935.1"/>
    </source>
</evidence>
<dbReference type="SMART" id="SM00563">
    <property type="entry name" value="PlsC"/>
    <property type="match status" value="1"/>
</dbReference>
<dbReference type="InterPro" id="IPR002123">
    <property type="entry name" value="Plipid/glycerol_acylTrfase"/>
</dbReference>
<dbReference type="EMBL" id="JALJOQ010000133">
    <property type="protein sequence ID" value="KAK9794935.1"/>
    <property type="molecule type" value="Genomic_DNA"/>
</dbReference>
<feature type="region of interest" description="Disordered" evidence="1">
    <location>
        <begin position="386"/>
        <end position="425"/>
    </location>
</feature>
<feature type="region of interest" description="Disordered" evidence="1">
    <location>
        <begin position="535"/>
        <end position="583"/>
    </location>
</feature>